<dbReference type="Proteomes" id="UP000677616">
    <property type="component" value="Chromosome"/>
</dbReference>
<evidence type="ECO:0000256" key="2">
    <source>
        <dbReference type="ARBA" id="ARBA00022475"/>
    </source>
</evidence>
<reference evidence="8 9" key="1">
    <citation type="submission" date="2021-04" db="EMBL/GenBank/DDBJ databases">
        <title>Complete genome sequence of a novel Streptococcus species.</title>
        <authorList>
            <person name="Teng J.L.L."/>
        </authorList>
    </citation>
    <scope>NUCLEOTIDE SEQUENCE [LARGE SCALE GENOMIC DNA]</scope>
    <source>
        <strain evidence="8 9">HKU75</strain>
    </source>
</reference>
<feature type="transmembrane region" description="Helical" evidence="6">
    <location>
        <begin position="103"/>
        <end position="122"/>
    </location>
</feature>
<dbReference type="InterPro" id="IPR015867">
    <property type="entry name" value="N-reg_PII/ATP_PRibTrfase_C"/>
</dbReference>
<dbReference type="InterPro" id="IPR019264">
    <property type="entry name" value="DUF2179"/>
</dbReference>
<dbReference type="Pfam" id="PF02588">
    <property type="entry name" value="YitT_membrane"/>
    <property type="match status" value="1"/>
</dbReference>
<feature type="transmembrane region" description="Helical" evidence="6">
    <location>
        <begin position="7"/>
        <end position="25"/>
    </location>
</feature>
<dbReference type="Pfam" id="PF10035">
    <property type="entry name" value="DUF2179"/>
    <property type="match status" value="1"/>
</dbReference>
<evidence type="ECO:0000256" key="4">
    <source>
        <dbReference type="ARBA" id="ARBA00022989"/>
    </source>
</evidence>
<sequence>MNQKLKDVVLVTLGSFIMAVGFNTMFLENKIASGGMGGLAISLHALFGWDPADFVLYSNIPLLILCLLFLGKGTFIKTVYGSWIYPIFIKLTASLPTLTHNTLLAAIFGGIILGVGLGFVFLGNSSTGGTGIIVQLINKYTPFSLGVIMGVIDGIVVGIGFVAFDPDTVMYSILSLLTITYIVNMMMTGADSSRNVMIISKKHQAIKDYITNVADRGVTELPVIGGFTGNEQRMLMTTVSRPEVQHLENEVLNVDETAFIIVMPATQVRGRGFSLQKSHQPLDDDILLPM</sequence>
<feature type="transmembrane region" description="Helical" evidence="6">
    <location>
        <begin position="31"/>
        <end position="49"/>
    </location>
</feature>
<keyword evidence="5 6" id="KW-0472">Membrane</keyword>
<organism evidence="8 9">
    <name type="scientific">Streptococcus oriscaviae</name>
    <dbReference type="NCBI Taxonomy" id="2781599"/>
    <lineage>
        <taxon>Bacteria</taxon>
        <taxon>Bacillati</taxon>
        <taxon>Bacillota</taxon>
        <taxon>Bacilli</taxon>
        <taxon>Lactobacillales</taxon>
        <taxon>Streptococcaceae</taxon>
        <taxon>Streptococcus</taxon>
    </lineage>
</organism>
<dbReference type="PANTHER" id="PTHR33545">
    <property type="entry name" value="UPF0750 MEMBRANE PROTEIN YITT-RELATED"/>
    <property type="match status" value="1"/>
</dbReference>
<feature type="transmembrane region" description="Helical" evidence="6">
    <location>
        <begin position="169"/>
        <end position="187"/>
    </location>
</feature>
<evidence type="ECO:0000313" key="9">
    <source>
        <dbReference type="Proteomes" id="UP000677616"/>
    </source>
</evidence>
<dbReference type="RefSeq" id="WP_212569808.1">
    <property type="nucleotide sequence ID" value="NZ_CP073084.1"/>
</dbReference>
<gene>
    <name evidence="8" type="ORF">INT76_07275</name>
</gene>
<evidence type="ECO:0000256" key="5">
    <source>
        <dbReference type="ARBA" id="ARBA00023136"/>
    </source>
</evidence>
<accession>A0ABX7YIR0</accession>
<feature type="domain" description="DUF2179" evidence="7">
    <location>
        <begin position="216"/>
        <end position="270"/>
    </location>
</feature>
<dbReference type="CDD" id="cd16380">
    <property type="entry name" value="YitT_C"/>
    <property type="match status" value="1"/>
</dbReference>
<keyword evidence="3 6" id="KW-0812">Transmembrane</keyword>
<feature type="transmembrane region" description="Helical" evidence="6">
    <location>
        <begin position="61"/>
        <end position="83"/>
    </location>
</feature>
<keyword evidence="9" id="KW-1185">Reference proteome</keyword>
<evidence type="ECO:0000256" key="6">
    <source>
        <dbReference type="SAM" id="Phobius"/>
    </source>
</evidence>
<evidence type="ECO:0000256" key="1">
    <source>
        <dbReference type="ARBA" id="ARBA00004651"/>
    </source>
</evidence>
<name>A0ABX7YIR0_9STRE</name>
<dbReference type="InterPro" id="IPR003740">
    <property type="entry name" value="YitT"/>
</dbReference>
<comment type="subcellular location">
    <subcellularLocation>
        <location evidence="1">Cell membrane</location>
        <topology evidence="1">Multi-pass membrane protein</topology>
    </subcellularLocation>
</comment>
<dbReference type="Gene3D" id="3.30.70.120">
    <property type="match status" value="1"/>
</dbReference>
<dbReference type="PIRSF" id="PIRSF006483">
    <property type="entry name" value="Membrane_protein_YitT"/>
    <property type="match status" value="1"/>
</dbReference>
<dbReference type="EMBL" id="CP073084">
    <property type="protein sequence ID" value="QUE53635.1"/>
    <property type="molecule type" value="Genomic_DNA"/>
</dbReference>
<proteinExistence type="predicted"/>
<evidence type="ECO:0000256" key="3">
    <source>
        <dbReference type="ARBA" id="ARBA00022692"/>
    </source>
</evidence>
<feature type="transmembrane region" description="Helical" evidence="6">
    <location>
        <begin position="143"/>
        <end position="163"/>
    </location>
</feature>
<dbReference type="PANTHER" id="PTHR33545:SF9">
    <property type="entry name" value="UPF0750 MEMBRANE PROTEIN YITE"/>
    <property type="match status" value="1"/>
</dbReference>
<dbReference type="InterPro" id="IPR051461">
    <property type="entry name" value="UPF0750_membrane"/>
</dbReference>
<protein>
    <submittedName>
        <fullName evidence="8">YitT family protein</fullName>
    </submittedName>
</protein>
<keyword evidence="4 6" id="KW-1133">Transmembrane helix</keyword>
<evidence type="ECO:0000259" key="7">
    <source>
        <dbReference type="Pfam" id="PF10035"/>
    </source>
</evidence>
<evidence type="ECO:0000313" key="8">
    <source>
        <dbReference type="EMBL" id="QUE53635.1"/>
    </source>
</evidence>
<keyword evidence="2" id="KW-1003">Cell membrane</keyword>